<comment type="caution">
    <text evidence="2">The sequence shown here is derived from an EMBL/GenBank/DDBJ whole genome shotgun (WGS) entry which is preliminary data.</text>
</comment>
<dbReference type="PANTHER" id="PTHR21493:SF9">
    <property type="entry name" value="GOLGI TRANSPORT PROTEIN 1-RELATED"/>
    <property type="match status" value="1"/>
</dbReference>
<dbReference type="GO" id="GO:0042147">
    <property type="term" value="P:retrograde transport, endosome to Golgi"/>
    <property type="evidence" value="ECO:0007669"/>
    <property type="project" value="InterPro"/>
</dbReference>
<protein>
    <submittedName>
        <fullName evidence="2">Uncharacterized protein</fullName>
    </submittedName>
</protein>
<dbReference type="Proteomes" id="UP001187471">
    <property type="component" value="Unassembled WGS sequence"/>
</dbReference>
<dbReference type="GO" id="GO:0006888">
    <property type="term" value="P:endoplasmic reticulum to Golgi vesicle-mediated transport"/>
    <property type="evidence" value="ECO:0007669"/>
    <property type="project" value="InterPro"/>
</dbReference>
<gene>
    <name evidence="2" type="ORF">RJ640_023845</name>
</gene>
<sequence length="211" mass="22941">MRTEIGLGLTGFGIFFSFLGIIFFFDKGLLAMGNVSYFVLWFLVAHSGNDFRVLWVRCTLQARLLMHAMCSGFWPTLAVFVQKIPVIGWVFQQPYIRSFFDRYRSKRFSPVSGVTSPSFSEKPTSHVAAASMTALMNRLAVSNCPSKNAATACSSIGTASEYSSKQSSKHCLAKGSKAPPLNIFSMVEMVAVAFPSASSIAMIASPGTSVT</sequence>
<dbReference type="EMBL" id="JAVXUO010000913">
    <property type="protein sequence ID" value="KAK2988096.1"/>
    <property type="molecule type" value="Genomic_DNA"/>
</dbReference>
<reference evidence="2" key="1">
    <citation type="submission" date="2022-12" db="EMBL/GenBank/DDBJ databases">
        <title>Draft genome assemblies for two species of Escallonia (Escalloniales).</title>
        <authorList>
            <person name="Chanderbali A."/>
            <person name="Dervinis C."/>
            <person name="Anghel I."/>
            <person name="Soltis D."/>
            <person name="Soltis P."/>
            <person name="Zapata F."/>
        </authorList>
    </citation>
    <scope>NUCLEOTIDE SEQUENCE</scope>
    <source>
        <strain evidence="2">UCBG92.1500</strain>
        <tissue evidence="2">Leaf</tissue>
    </source>
</reference>
<name>A0AA88UN10_9ASTE</name>
<organism evidence="2 3">
    <name type="scientific">Escallonia rubra</name>
    <dbReference type="NCBI Taxonomy" id="112253"/>
    <lineage>
        <taxon>Eukaryota</taxon>
        <taxon>Viridiplantae</taxon>
        <taxon>Streptophyta</taxon>
        <taxon>Embryophyta</taxon>
        <taxon>Tracheophyta</taxon>
        <taxon>Spermatophyta</taxon>
        <taxon>Magnoliopsida</taxon>
        <taxon>eudicotyledons</taxon>
        <taxon>Gunneridae</taxon>
        <taxon>Pentapetalae</taxon>
        <taxon>asterids</taxon>
        <taxon>campanulids</taxon>
        <taxon>Escalloniales</taxon>
        <taxon>Escalloniaceae</taxon>
        <taxon>Escallonia</taxon>
    </lineage>
</organism>
<proteinExistence type="predicted"/>
<dbReference type="InterPro" id="IPR045176">
    <property type="entry name" value="Got1"/>
</dbReference>
<dbReference type="AlphaFoldDB" id="A0AA88UN10"/>
<evidence type="ECO:0000256" key="1">
    <source>
        <dbReference type="SAM" id="Phobius"/>
    </source>
</evidence>
<dbReference type="PANTHER" id="PTHR21493">
    <property type="entry name" value="CGI-141-RELATED/LIPASE CONTAINING PROTEIN"/>
    <property type="match status" value="1"/>
</dbReference>
<evidence type="ECO:0000313" key="3">
    <source>
        <dbReference type="Proteomes" id="UP001187471"/>
    </source>
</evidence>
<dbReference type="GO" id="GO:0005829">
    <property type="term" value="C:cytosol"/>
    <property type="evidence" value="ECO:0007669"/>
    <property type="project" value="GOC"/>
</dbReference>
<keyword evidence="1" id="KW-1133">Transmembrane helix</keyword>
<feature type="transmembrane region" description="Helical" evidence="1">
    <location>
        <begin position="7"/>
        <end position="25"/>
    </location>
</feature>
<keyword evidence="3" id="KW-1185">Reference proteome</keyword>
<feature type="transmembrane region" description="Helical" evidence="1">
    <location>
        <begin position="37"/>
        <end position="56"/>
    </location>
</feature>
<evidence type="ECO:0000313" key="2">
    <source>
        <dbReference type="EMBL" id="KAK2988096.1"/>
    </source>
</evidence>
<accession>A0AA88UN10</accession>
<keyword evidence="1" id="KW-0812">Transmembrane</keyword>
<keyword evidence="1" id="KW-0472">Membrane</keyword>